<evidence type="ECO:0000256" key="2">
    <source>
        <dbReference type="ARBA" id="ARBA00022801"/>
    </source>
</evidence>
<evidence type="ECO:0000256" key="1">
    <source>
        <dbReference type="ARBA" id="ARBA00022723"/>
    </source>
</evidence>
<reference evidence="6" key="1">
    <citation type="submission" date="2019-10" db="EMBL/GenBank/DDBJ databases">
        <authorList>
            <consortium name="DOE Joint Genome Institute"/>
            <person name="Kuo A."/>
            <person name="Miyauchi S."/>
            <person name="Kiss E."/>
            <person name="Drula E."/>
            <person name="Kohler A."/>
            <person name="Sanchez-Garcia M."/>
            <person name="Andreopoulos B."/>
            <person name="Barry K.W."/>
            <person name="Bonito G."/>
            <person name="Buee M."/>
            <person name="Carver A."/>
            <person name="Chen C."/>
            <person name="Cichocki N."/>
            <person name="Clum A."/>
            <person name="Culley D."/>
            <person name="Crous P.W."/>
            <person name="Fauchery L."/>
            <person name="Girlanda M."/>
            <person name="Hayes R."/>
            <person name="Keri Z."/>
            <person name="LaButti K."/>
            <person name="Lipzen A."/>
            <person name="Lombard V."/>
            <person name="Magnuson J."/>
            <person name="Maillard F."/>
            <person name="Morin E."/>
            <person name="Murat C."/>
            <person name="Nolan M."/>
            <person name="Ohm R."/>
            <person name="Pangilinan J."/>
            <person name="Pereira M."/>
            <person name="Perotto S."/>
            <person name="Peter M."/>
            <person name="Riley R."/>
            <person name="Sitrit Y."/>
            <person name="Stielow B."/>
            <person name="Szollosi G."/>
            <person name="Zifcakova L."/>
            <person name="Stursova M."/>
            <person name="Spatafora J.W."/>
            <person name="Tedersoo L."/>
            <person name="Vaario L.-M."/>
            <person name="Yamada A."/>
            <person name="Yan M."/>
            <person name="Wang P."/>
            <person name="Xu J."/>
            <person name="Bruns T."/>
            <person name="Baldrian P."/>
            <person name="Vilgalys R."/>
            <person name="Henrissat B."/>
            <person name="Grigoriev I.V."/>
            <person name="Hibbett D."/>
            <person name="Nagy L.G."/>
            <person name="Martin F.M."/>
        </authorList>
    </citation>
    <scope>NUCLEOTIDE SEQUENCE</scope>
    <source>
        <strain evidence="6">BED1</strain>
    </source>
</reference>
<dbReference type="SMART" id="SM00332">
    <property type="entry name" value="PP2Cc"/>
    <property type="match status" value="1"/>
</dbReference>
<evidence type="ECO:0000256" key="3">
    <source>
        <dbReference type="ARBA" id="ARBA00022912"/>
    </source>
</evidence>
<name>A0AAD4GI88_BOLED</name>
<dbReference type="Pfam" id="PF00481">
    <property type="entry name" value="PP2C"/>
    <property type="match status" value="1"/>
</dbReference>
<keyword evidence="3 4" id="KW-0904">Protein phosphatase</keyword>
<dbReference type="PROSITE" id="PS51746">
    <property type="entry name" value="PPM_2"/>
    <property type="match status" value="1"/>
</dbReference>
<dbReference type="PROSITE" id="PS01032">
    <property type="entry name" value="PPM_1"/>
    <property type="match status" value="1"/>
</dbReference>
<comment type="caution">
    <text evidence="6">The sequence shown here is derived from an EMBL/GenBank/DDBJ whole genome shotgun (WGS) entry which is preliminary data.</text>
</comment>
<protein>
    <submittedName>
        <fullName evidence="6">Phosphatase 2C-like domain-containing protein</fullName>
    </submittedName>
</protein>
<keyword evidence="7" id="KW-1185">Reference proteome</keyword>
<dbReference type="AlphaFoldDB" id="A0AAD4GI88"/>
<dbReference type="SUPFAM" id="SSF81606">
    <property type="entry name" value="PP2C-like"/>
    <property type="match status" value="1"/>
</dbReference>
<dbReference type="InterPro" id="IPR036457">
    <property type="entry name" value="PPM-type-like_dom_sf"/>
</dbReference>
<evidence type="ECO:0000259" key="5">
    <source>
        <dbReference type="PROSITE" id="PS51746"/>
    </source>
</evidence>
<sequence length="405" mass="44904">MSSLFLRLSKSPKLSLPPTQTCYRLYHDYIRFSTPGGMGRIPLHSPKVMGVATSRGDRGHQEDYHAIAALSLDPEGLRLSIKKAIGIDWEPENAMDPIARQVVFVGLYDGHGGSTVSQYLRQELHGLFESVDKSHIPELFLWIKDLGGYFKRFKGGALLPWIHNTQDTPPLDLEARATQAFFEVDRLLSIESEAKSCGATASVAILHSLDHPARPFFSSEKLALTVAHCGDARVLLCSRKGGYVHPMTENHHPDSRVETTRLRRMMGSALITDSFGESRWMGALANTRALGDLKFKPFGVTPEPEVRVKLLEGRDWASMVVVSDGISATLSDDEIVDLTRNATTPKVAADRILSFAQELGAWDNATAIVVPLAGWGQIEGPDKSFALREFRRQQAVGNERRQRMM</sequence>
<accession>A0AAD4GI88</accession>
<proteinExistence type="inferred from homology"/>
<dbReference type="GO" id="GO:0004722">
    <property type="term" value="F:protein serine/threonine phosphatase activity"/>
    <property type="evidence" value="ECO:0007669"/>
    <property type="project" value="InterPro"/>
</dbReference>
<comment type="similarity">
    <text evidence="4">Belongs to the PP2C family.</text>
</comment>
<dbReference type="GO" id="GO:0046872">
    <property type="term" value="F:metal ion binding"/>
    <property type="evidence" value="ECO:0007669"/>
    <property type="project" value="UniProtKB-KW"/>
</dbReference>
<evidence type="ECO:0000313" key="7">
    <source>
        <dbReference type="Proteomes" id="UP001194468"/>
    </source>
</evidence>
<dbReference type="Gene3D" id="3.60.40.10">
    <property type="entry name" value="PPM-type phosphatase domain"/>
    <property type="match status" value="1"/>
</dbReference>
<gene>
    <name evidence="6" type="ORF">L210DRAFT_3473945</name>
</gene>
<dbReference type="InterPro" id="IPR015655">
    <property type="entry name" value="PP2C"/>
</dbReference>
<feature type="domain" description="PPM-type phosphatase" evidence="5">
    <location>
        <begin position="48"/>
        <end position="372"/>
    </location>
</feature>
<dbReference type="EMBL" id="WHUW01000005">
    <property type="protein sequence ID" value="KAF8445829.1"/>
    <property type="molecule type" value="Genomic_DNA"/>
</dbReference>
<dbReference type="InterPro" id="IPR001932">
    <property type="entry name" value="PPM-type_phosphatase-like_dom"/>
</dbReference>
<evidence type="ECO:0000256" key="4">
    <source>
        <dbReference type="RuleBase" id="RU003465"/>
    </source>
</evidence>
<dbReference type="Proteomes" id="UP001194468">
    <property type="component" value="Unassembled WGS sequence"/>
</dbReference>
<dbReference type="CDD" id="cd00143">
    <property type="entry name" value="PP2Cc"/>
    <property type="match status" value="1"/>
</dbReference>
<dbReference type="PANTHER" id="PTHR47992">
    <property type="entry name" value="PROTEIN PHOSPHATASE"/>
    <property type="match status" value="1"/>
</dbReference>
<organism evidence="6 7">
    <name type="scientific">Boletus edulis BED1</name>
    <dbReference type="NCBI Taxonomy" id="1328754"/>
    <lineage>
        <taxon>Eukaryota</taxon>
        <taxon>Fungi</taxon>
        <taxon>Dikarya</taxon>
        <taxon>Basidiomycota</taxon>
        <taxon>Agaricomycotina</taxon>
        <taxon>Agaricomycetes</taxon>
        <taxon>Agaricomycetidae</taxon>
        <taxon>Boletales</taxon>
        <taxon>Boletineae</taxon>
        <taxon>Boletaceae</taxon>
        <taxon>Boletoideae</taxon>
        <taxon>Boletus</taxon>
    </lineage>
</organism>
<dbReference type="InterPro" id="IPR000222">
    <property type="entry name" value="PP2C_BS"/>
</dbReference>
<reference evidence="6" key="2">
    <citation type="journal article" date="2020" name="Nat. Commun.">
        <title>Large-scale genome sequencing of mycorrhizal fungi provides insights into the early evolution of symbiotic traits.</title>
        <authorList>
            <person name="Miyauchi S."/>
            <person name="Kiss E."/>
            <person name="Kuo A."/>
            <person name="Drula E."/>
            <person name="Kohler A."/>
            <person name="Sanchez-Garcia M."/>
            <person name="Morin E."/>
            <person name="Andreopoulos B."/>
            <person name="Barry K.W."/>
            <person name="Bonito G."/>
            <person name="Buee M."/>
            <person name="Carver A."/>
            <person name="Chen C."/>
            <person name="Cichocki N."/>
            <person name="Clum A."/>
            <person name="Culley D."/>
            <person name="Crous P.W."/>
            <person name="Fauchery L."/>
            <person name="Girlanda M."/>
            <person name="Hayes R.D."/>
            <person name="Keri Z."/>
            <person name="LaButti K."/>
            <person name="Lipzen A."/>
            <person name="Lombard V."/>
            <person name="Magnuson J."/>
            <person name="Maillard F."/>
            <person name="Murat C."/>
            <person name="Nolan M."/>
            <person name="Ohm R.A."/>
            <person name="Pangilinan J."/>
            <person name="Pereira M.F."/>
            <person name="Perotto S."/>
            <person name="Peter M."/>
            <person name="Pfister S."/>
            <person name="Riley R."/>
            <person name="Sitrit Y."/>
            <person name="Stielow J.B."/>
            <person name="Szollosi G."/>
            <person name="Zifcakova L."/>
            <person name="Stursova M."/>
            <person name="Spatafora J.W."/>
            <person name="Tedersoo L."/>
            <person name="Vaario L.M."/>
            <person name="Yamada A."/>
            <person name="Yan M."/>
            <person name="Wang P."/>
            <person name="Xu J."/>
            <person name="Bruns T."/>
            <person name="Baldrian P."/>
            <person name="Vilgalys R."/>
            <person name="Dunand C."/>
            <person name="Henrissat B."/>
            <person name="Grigoriev I.V."/>
            <person name="Hibbett D."/>
            <person name="Nagy L.G."/>
            <person name="Martin F.M."/>
        </authorList>
    </citation>
    <scope>NUCLEOTIDE SEQUENCE</scope>
    <source>
        <strain evidence="6">BED1</strain>
    </source>
</reference>
<keyword evidence="2 4" id="KW-0378">Hydrolase</keyword>
<evidence type="ECO:0000313" key="6">
    <source>
        <dbReference type="EMBL" id="KAF8445829.1"/>
    </source>
</evidence>
<keyword evidence="1" id="KW-0479">Metal-binding</keyword>